<proteinExistence type="predicted"/>
<dbReference type="OrthoDB" id="6461494at2"/>
<protein>
    <submittedName>
        <fullName evidence="1">Uncharacterized protein</fullName>
    </submittedName>
</protein>
<dbReference type="AlphaFoldDB" id="A0A1G5RLN0"/>
<gene>
    <name evidence="1" type="ORF">SAMN02982990_04551</name>
</gene>
<evidence type="ECO:0000313" key="2">
    <source>
        <dbReference type="Proteomes" id="UP000183223"/>
    </source>
</evidence>
<organism evidence="1 2">
    <name type="scientific">Photorhabdus luminescens</name>
    <name type="common">Xenorhabdus luminescens</name>
    <dbReference type="NCBI Taxonomy" id="29488"/>
    <lineage>
        <taxon>Bacteria</taxon>
        <taxon>Pseudomonadati</taxon>
        <taxon>Pseudomonadota</taxon>
        <taxon>Gammaproteobacteria</taxon>
        <taxon>Enterobacterales</taxon>
        <taxon>Morganellaceae</taxon>
        <taxon>Photorhabdus</taxon>
    </lineage>
</organism>
<dbReference type="InterPro" id="IPR056123">
    <property type="entry name" value="DUF7706"/>
</dbReference>
<evidence type="ECO:0000313" key="1">
    <source>
        <dbReference type="EMBL" id="SCZ74159.1"/>
    </source>
</evidence>
<dbReference type="Pfam" id="PF24806">
    <property type="entry name" value="DUF7706"/>
    <property type="match status" value="1"/>
</dbReference>
<dbReference type="RefSeq" id="WP_049584102.1">
    <property type="nucleotide sequence ID" value="NZ_CAWQXX010000022.1"/>
</dbReference>
<dbReference type="GeneID" id="45657021"/>
<dbReference type="Proteomes" id="UP000183223">
    <property type="component" value="Unassembled WGS sequence"/>
</dbReference>
<sequence length="65" mass="7249">MTIAIEHLQDIQLTHIEALALAQLVKRLNWAEIRACAVDDMEAWVIKAAIGRLQSALAYCGYAPR</sequence>
<reference evidence="2" key="1">
    <citation type="submission" date="2016-10" db="EMBL/GenBank/DDBJ databases">
        <authorList>
            <person name="Varghese N."/>
            <person name="Submissions S."/>
        </authorList>
    </citation>
    <scope>NUCLEOTIDE SEQUENCE [LARGE SCALE GENOMIC DNA]</scope>
    <source>
        <strain evidence="2">ATCC 29999</strain>
    </source>
</reference>
<name>A0A1G5RLN0_PHOLU</name>
<dbReference type="EMBL" id="FMWJ01000047">
    <property type="protein sequence ID" value="SCZ74159.1"/>
    <property type="molecule type" value="Genomic_DNA"/>
</dbReference>
<accession>A0A1G5RLN0</accession>
<keyword evidence="2" id="KW-1185">Reference proteome</keyword>